<feature type="compositionally biased region" description="Basic and acidic residues" evidence="1">
    <location>
        <begin position="305"/>
        <end position="323"/>
    </location>
</feature>
<dbReference type="Proteomes" id="UP000283433">
    <property type="component" value="Unassembled WGS sequence"/>
</dbReference>
<dbReference type="RefSeq" id="WP_120183194.1">
    <property type="nucleotide sequence ID" value="NZ_MBTA01000030.1"/>
</dbReference>
<keyword evidence="4" id="KW-1185">Reference proteome</keyword>
<comment type="caution">
    <text evidence="3">The sequence shown here is derived from an EMBL/GenBank/DDBJ whole genome shotgun (WGS) entry which is preliminary data.</text>
</comment>
<feature type="compositionally biased region" description="Basic residues" evidence="1">
    <location>
        <begin position="324"/>
        <end position="336"/>
    </location>
</feature>
<organism evidence="3 4">
    <name type="scientific">Pelobium manganitolerans</name>
    <dbReference type="NCBI Taxonomy" id="1842495"/>
    <lineage>
        <taxon>Bacteria</taxon>
        <taxon>Pseudomonadati</taxon>
        <taxon>Bacteroidota</taxon>
        <taxon>Sphingobacteriia</taxon>
        <taxon>Sphingobacteriales</taxon>
        <taxon>Sphingobacteriaceae</taxon>
        <taxon>Pelobium</taxon>
    </lineage>
</organism>
<dbReference type="InterPro" id="IPR005094">
    <property type="entry name" value="Endonuclease_MobA/VirD2"/>
</dbReference>
<proteinExistence type="predicted"/>
<reference evidence="3 4" key="1">
    <citation type="submission" date="2016-07" db="EMBL/GenBank/DDBJ databases">
        <title>Genome of Pelobium manganitolerans.</title>
        <authorList>
            <person name="Wu S."/>
            <person name="Wang G."/>
        </authorList>
    </citation>
    <scope>NUCLEOTIDE SEQUENCE [LARGE SCALE GENOMIC DNA]</scope>
    <source>
        <strain evidence="3 4">YS-25</strain>
    </source>
</reference>
<evidence type="ECO:0000256" key="1">
    <source>
        <dbReference type="SAM" id="MobiDB-lite"/>
    </source>
</evidence>
<evidence type="ECO:0000259" key="2">
    <source>
        <dbReference type="Pfam" id="PF03432"/>
    </source>
</evidence>
<name>A0A419S1L3_9SPHI</name>
<feature type="domain" description="MobA/VirD2-like nuclease" evidence="2">
    <location>
        <begin position="41"/>
        <end position="163"/>
    </location>
</feature>
<evidence type="ECO:0000313" key="4">
    <source>
        <dbReference type="Proteomes" id="UP000283433"/>
    </source>
</evidence>
<dbReference type="OrthoDB" id="1525197at2"/>
<accession>A0A419S1L3</accession>
<dbReference type="Pfam" id="PF03432">
    <property type="entry name" value="Relaxase"/>
    <property type="match status" value="1"/>
</dbReference>
<evidence type="ECO:0000313" key="3">
    <source>
        <dbReference type="EMBL" id="RKD12373.1"/>
    </source>
</evidence>
<feature type="region of interest" description="Disordered" evidence="1">
    <location>
        <begin position="259"/>
        <end position="282"/>
    </location>
</feature>
<sequence>MIGHVSIGKSAYHCISYCLEDKRELSEGQKEQLSKAEQLNHKNRAEVLHYNQCFGNKKELAAQFRDVQQLSRRCEKPVLHLSLRLAPGEVLSKAQLTEMGKACAEEFGVGDHQYICVLHKDTKEQHIHIAANRVGFDGKAAKDGNSYKRMSNLCRRLEKQYGLQEVLSPRAFLSPKDRRIQRHDSRKERMRKDIRNSLEKSESYTFFEKEMRSLGYQVIKGRGISFIDDKKVKVKGSELGFSLSKIEKVLELKIKLKQEKEKSPQRQAHQKSRPFQTSDHRHQAHYETEIIGAVEKQLSKILDELIRPEHGNDVDNTELIKESRRNKKRKHRQMSR</sequence>
<protein>
    <recommendedName>
        <fullName evidence="2">MobA/VirD2-like nuclease domain-containing protein</fullName>
    </recommendedName>
</protein>
<gene>
    <name evidence="3" type="ORF">BCY91_12025</name>
</gene>
<dbReference type="AlphaFoldDB" id="A0A419S1L3"/>
<dbReference type="EMBL" id="MBTA01000030">
    <property type="protein sequence ID" value="RKD12373.1"/>
    <property type="molecule type" value="Genomic_DNA"/>
</dbReference>
<feature type="region of interest" description="Disordered" evidence="1">
    <location>
        <begin position="305"/>
        <end position="336"/>
    </location>
</feature>